<comment type="caution">
    <text evidence="1">The sequence shown here is derived from an EMBL/GenBank/DDBJ whole genome shotgun (WGS) entry which is preliminary data.</text>
</comment>
<protein>
    <submittedName>
        <fullName evidence="1">Minor capsid protein</fullName>
    </submittedName>
</protein>
<name>A0AAW4VTW4_9FIRM</name>
<evidence type="ECO:0000313" key="2">
    <source>
        <dbReference type="Proteomes" id="UP001198439"/>
    </source>
</evidence>
<dbReference type="RefSeq" id="WP_227279595.1">
    <property type="nucleotide sequence ID" value="NZ_JAJDKR010000016.1"/>
</dbReference>
<evidence type="ECO:0000313" key="1">
    <source>
        <dbReference type="EMBL" id="MCB8610386.1"/>
    </source>
</evidence>
<sequence length="126" mass="14730">MRINVSFKPNHEASKQLTEACNRAMERTSQAVLDDIKTRAVVPKDTGELERSGFVDKVNEMVYSIMFSTPYARRWYFNVDKATFQQTKNMNAQDHWMDYYLDGEGLQWVLDTFSKFLKEESKGLIT</sequence>
<dbReference type="Proteomes" id="UP001198439">
    <property type="component" value="Unassembled WGS sequence"/>
</dbReference>
<proteinExistence type="predicted"/>
<gene>
    <name evidence="1" type="ORF">LJD69_07235</name>
</gene>
<accession>A0AAW4VTW4</accession>
<reference evidence="1" key="1">
    <citation type="submission" date="2021-10" db="EMBL/GenBank/DDBJ databases">
        <title>Collection of gut derived symbiotic bacterial strains cultured from healthy donors.</title>
        <authorList>
            <person name="Lin H."/>
            <person name="Littmann E."/>
            <person name="Kohout C."/>
            <person name="Pamer E.G."/>
        </authorList>
    </citation>
    <scope>NUCLEOTIDE SEQUENCE</scope>
    <source>
        <strain evidence="1">DFI.4.48</strain>
    </source>
</reference>
<dbReference type="EMBL" id="JAJDKZ010000017">
    <property type="protein sequence ID" value="MCB8610386.1"/>
    <property type="molecule type" value="Genomic_DNA"/>
</dbReference>
<dbReference type="AlphaFoldDB" id="A0AAW4VTW4"/>
<organism evidence="1 2">
    <name type="scientific">Faecalibacillus faecis</name>
    <dbReference type="NCBI Taxonomy" id="1982628"/>
    <lineage>
        <taxon>Bacteria</taxon>
        <taxon>Bacillati</taxon>
        <taxon>Bacillota</taxon>
        <taxon>Erysipelotrichia</taxon>
        <taxon>Erysipelotrichales</taxon>
        <taxon>Coprobacillaceae</taxon>
        <taxon>Faecalibacillus</taxon>
    </lineage>
</organism>